<keyword evidence="5" id="KW-1185">Reference proteome</keyword>
<dbReference type="Pfam" id="PF00005">
    <property type="entry name" value="ABC_tran"/>
    <property type="match status" value="1"/>
</dbReference>
<dbReference type="PANTHER" id="PTHR43790:SF8">
    <property type="entry name" value="SUGAR ABC TRANSPORTER ATP-BINDING PROTEIN"/>
    <property type="match status" value="1"/>
</dbReference>
<sequence>MTTNSESPLLRLRGVSKRFGGVQALTGIDLSVERGEVVALVGDNAAGKSTIARAIAGVYQPDGGTIEIDGVPVTIPSAQAAIGLGIATVFQEFALVEELDVTSNIFLGRELVRGGLLDRERMDELARSYLGRLRTRIADLRRPLGGLSSGQRQCVAIARTLVSEPRLVVLDEPTASLSVSQTAEVLGYIEDLRDRGLGVILISHNLTDVRAVADRIVVLRHGRINGSFAAASATYEEIIAAITGATRIPV</sequence>
<dbReference type="Gene3D" id="3.40.50.300">
    <property type="entry name" value="P-loop containing nucleotide triphosphate hydrolases"/>
    <property type="match status" value="1"/>
</dbReference>
<protein>
    <submittedName>
        <fullName evidence="4">Sugar ABC transporter ATP-binding protein</fullName>
    </submittedName>
</protein>
<evidence type="ECO:0000259" key="3">
    <source>
        <dbReference type="PROSITE" id="PS50893"/>
    </source>
</evidence>
<dbReference type="RefSeq" id="WP_187720099.1">
    <property type="nucleotide sequence ID" value="NZ_BAABBL010000004.1"/>
</dbReference>
<dbReference type="InterPro" id="IPR003593">
    <property type="entry name" value="AAA+_ATPase"/>
</dbReference>
<proteinExistence type="predicted"/>
<evidence type="ECO:0000313" key="5">
    <source>
        <dbReference type="Proteomes" id="UP000516117"/>
    </source>
</evidence>
<dbReference type="PANTHER" id="PTHR43790">
    <property type="entry name" value="CARBOHYDRATE TRANSPORT ATP-BINDING PROTEIN MG119-RELATED"/>
    <property type="match status" value="1"/>
</dbReference>
<gene>
    <name evidence="4" type="ORF">H9L22_11820</name>
</gene>
<dbReference type="SMART" id="SM00382">
    <property type="entry name" value="AAA"/>
    <property type="match status" value="1"/>
</dbReference>
<dbReference type="KEGG" id="tdf:H9L22_11820"/>
<dbReference type="InterPro" id="IPR003439">
    <property type="entry name" value="ABC_transporter-like_ATP-bd"/>
</dbReference>
<keyword evidence="1" id="KW-0547">Nucleotide-binding</keyword>
<dbReference type="InterPro" id="IPR017871">
    <property type="entry name" value="ABC_transporter-like_CS"/>
</dbReference>
<dbReference type="Proteomes" id="UP000516117">
    <property type="component" value="Chromosome"/>
</dbReference>
<name>A0A7H0H347_9ACTN</name>
<dbReference type="InterPro" id="IPR050107">
    <property type="entry name" value="ABC_carbohydrate_import_ATPase"/>
</dbReference>
<accession>A0A7H0H347</accession>
<reference evidence="4 5" key="1">
    <citation type="submission" date="2020-08" db="EMBL/GenBank/DDBJ databases">
        <title>Genome sequence of Tessaracoccus defluvii JCM 17540T.</title>
        <authorList>
            <person name="Hyun D.-W."/>
            <person name="Bae J.-W."/>
        </authorList>
    </citation>
    <scope>NUCLEOTIDE SEQUENCE [LARGE SCALE GENOMIC DNA]</scope>
    <source>
        <strain evidence="4 5">JCM 17540</strain>
    </source>
</reference>
<dbReference type="SUPFAM" id="SSF52540">
    <property type="entry name" value="P-loop containing nucleoside triphosphate hydrolases"/>
    <property type="match status" value="1"/>
</dbReference>
<feature type="domain" description="ABC transporter" evidence="3">
    <location>
        <begin position="10"/>
        <end position="246"/>
    </location>
</feature>
<evidence type="ECO:0000313" key="4">
    <source>
        <dbReference type="EMBL" id="QNP54963.1"/>
    </source>
</evidence>
<keyword evidence="2 4" id="KW-0067">ATP-binding</keyword>
<dbReference type="CDD" id="cd03216">
    <property type="entry name" value="ABC_Carb_Monos_I"/>
    <property type="match status" value="1"/>
</dbReference>
<organism evidence="4 5">
    <name type="scientific">Tessaracoccus defluvii</name>
    <dbReference type="NCBI Taxonomy" id="1285901"/>
    <lineage>
        <taxon>Bacteria</taxon>
        <taxon>Bacillati</taxon>
        <taxon>Actinomycetota</taxon>
        <taxon>Actinomycetes</taxon>
        <taxon>Propionibacteriales</taxon>
        <taxon>Propionibacteriaceae</taxon>
        <taxon>Tessaracoccus</taxon>
    </lineage>
</organism>
<dbReference type="AlphaFoldDB" id="A0A7H0H347"/>
<evidence type="ECO:0000256" key="2">
    <source>
        <dbReference type="ARBA" id="ARBA00022840"/>
    </source>
</evidence>
<dbReference type="GO" id="GO:0016887">
    <property type="term" value="F:ATP hydrolysis activity"/>
    <property type="evidence" value="ECO:0007669"/>
    <property type="project" value="InterPro"/>
</dbReference>
<dbReference type="PROSITE" id="PS50893">
    <property type="entry name" value="ABC_TRANSPORTER_2"/>
    <property type="match status" value="1"/>
</dbReference>
<dbReference type="InterPro" id="IPR027417">
    <property type="entry name" value="P-loop_NTPase"/>
</dbReference>
<evidence type="ECO:0000256" key="1">
    <source>
        <dbReference type="ARBA" id="ARBA00022741"/>
    </source>
</evidence>
<dbReference type="PROSITE" id="PS00211">
    <property type="entry name" value="ABC_TRANSPORTER_1"/>
    <property type="match status" value="1"/>
</dbReference>
<dbReference type="GO" id="GO:0005524">
    <property type="term" value="F:ATP binding"/>
    <property type="evidence" value="ECO:0007669"/>
    <property type="project" value="UniProtKB-KW"/>
</dbReference>
<dbReference type="EMBL" id="CP060789">
    <property type="protein sequence ID" value="QNP54963.1"/>
    <property type="molecule type" value="Genomic_DNA"/>
</dbReference>